<feature type="compositionally biased region" description="Polar residues" evidence="1">
    <location>
        <begin position="111"/>
        <end position="127"/>
    </location>
</feature>
<sequence>MALLQPPSENPALPHRSDSDKNGDSPRPGLLRITAVILCTVPLVSINPPSSHDPHQQNKPVCPKSKGALGSSTDQEQNPSNLLGTTNPTQPTEIQASKRKTDEKKRKVSPKIQNGNRKQLKTNTDKNAPSAPIQINSDGESESDGPSDSDSLLDKLAECSNEQGDELESSGDESENSDNEGQKTNDERHLPRPPKTRTDKELKVTRSNRITHPEDELEEGLGEDEAGNLKDVEVPAHTKVGNTGQIANKGPKPDHHVMEKQSAKDRIDLEQGKPKTEVPIKAFQLMIHYAMRTALRAGKRTQKFHPIWQKDLDLVPHLDAKSGVFRVFRCTGPDSNENPVIYDMAVKYLSSTNFFNAKHLRSAIELGETVSWGKGSRGQLLMLGRRGEEESVLPHLSVSKSTKPQTKKRKKLPEAIPEPYPANVINIQQAVTGFMQPYPFRPSLPTAPITKIITAEEWERQNKLLEAPILPRVEVEDDTNQEILNVETGTAQRSIRAIETAALSLPKAHQKTAALIKQHKERLFACRDHEIDNHTLMAQSVAKRPESSPVTATTLQIAFEDNETRLLSRIDTAQVAREKGLEALEADMQNVLKIPTVDGSANQLVLFLKTHWRMRDHGISDWQDMANSACHTAKEAGHPINQSDQETCDNHDWNSLLRLAITRGGKALDSRDKAEEQGDVTQQTEPIDNIVPDTFPTPSQDTPQAPETMDNVEHNVAVEAAFLNLLMTNDDPTSTPKDYGQKVAMKEKYSELLGLPLDIEHRNPLTFAIAPCVHGRQMRTGWALNSKTLADRDDSVNNILIETRSSNSLEHSFAEVDYPMLEQFVADVRMPLYLVDETIFPRPFDLRMETLRFKSGSQNDIDINEEWDMEDFVVEDGFEGADELRLKVYRLLFARILQGERAL</sequence>
<accession>A0A8H5U6W9</accession>
<feature type="compositionally biased region" description="Basic and acidic residues" evidence="1">
    <location>
        <begin position="251"/>
        <end position="261"/>
    </location>
</feature>
<protein>
    <submittedName>
        <fullName evidence="2">Uncharacterized protein</fullName>
    </submittedName>
</protein>
<feature type="region of interest" description="Disordered" evidence="1">
    <location>
        <begin position="44"/>
        <end position="261"/>
    </location>
</feature>
<feature type="region of interest" description="Disordered" evidence="1">
    <location>
        <begin position="392"/>
        <end position="412"/>
    </location>
</feature>
<proteinExistence type="predicted"/>
<feature type="region of interest" description="Disordered" evidence="1">
    <location>
        <begin position="1"/>
        <end position="29"/>
    </location>
</feature>
<name>A0A8H5U6W9_9HYPO</name>
<feature type="compositionally biased region" description="Basic and acidic residues" evidence="1">
    <location>
        <begin position="666"/>
        <end position="676"/>
    </location>
</feature>
<feature type="compositionally biased region" description="Basic and acidic residues" evidence="1">
    <location>
        <begin position="227"/>
        <end position="236"/>
    </location>
</feature>
<feature type="compositionally biased region" description="Acidic residues" evidence="1">
    <location>
        <begin position="215"/>
        <end position="226"/>
    </location>
</feature>
<dbReference type="AlphaFoldDB" id="A0A8H5U6W9"/>
<dbReference type="Proteomes" id="UP000562682">
    <property type="component" value="Unassembled WGS sequence"/>
</dbReference>
<reference evidence="2 3" key="1">
    <citation type="submission" date="2020-05" db="EMBL/GenBank/DDBJ databases">
        <title>Identification and distribution of gene clusters putatively required for synthesis of sphingolipid metabolism inhibitors in phylogenetically diverse species of the filamentous fungus Fusarium.</title>
        <authorList>
            <person name="Kim H.-S."/>
            <person name="Busman M."/>
            <person name="Brown D.W."/>
            <person name="Divon H."/>
            <person name="Uhlig S."/>
            <person name="Proctor R.H."/>
        </authorList>
    </citation>
    <scope>NUCLEOTIDE SEQUENCE [LARGE SCALE GENOMIC DNA]</scope>
    <source>
        <strain evidence="2 3">NRRL 25311</strain>
    </source>
</reference>
<feature type="region of interest" description="Disordered" evidence="1">
    <location>
        <begin position="666"/>
        <end position="707"/>
    </location>
</feature>
<feature type="compositionally biased region" description="Basic and acidic residues" evidence="1">
    <location>
        <begin position="180"/>
        <end position="204"/>
    </location>
</feature>
<evidence type="ECO:0000256" key="1">
    <source>
        <dbReference type="SAM" id="MobiDB-lite"/>
    </source>
</evidence>
<evidence type="ECO:0000313" key="2">
    <source>
        <dbReference type="EMBL" id="KAF5682422.1"/>
    </source>
</evidence>
<feature type="compositionally biased region" description="Polar residues" evidence="1">
    <location>
        <begin position="696"/>
        <end position="705"/>
    </location>
</feature>
<gene>
    <name evidence="2" type="ORF">FDENT_7666</name>
</gene>
<feature type="compositionally biased region" description="Acidic residues" evidence="1">
    <location>
        <begin position="163"/>
        <end position="178"/>
    </location>
</feature>
<dbReference type="EMBL" id="JAAOAK010000218">
    <property type="protein sequence ID" value="KAF5682422.1"/>
    <property type="molecule type" value="Genomic_DNA"/>
</dbReference>
<feature type="compositionally biased region" description="Polar residues" evidence="1">
    <location>
        <begin position="70"/>
        <end position="95"/>
    </location>
</feature>
<keyword evidence="3" id="KW-1185">Reference proteome</keyword>
<organism evidence="2 3">
    <name type="scientific">Fusarium denticulatum</name>
    <dbReference type="NCBI Taxonomy" id="48507"/>
    <lineage>
        <taxon>Eukaryota</taxon>
        <taxon>Fungi</taxon>
        <taxon>Dikarya</taxon>
        <taxon>Ascomycota</taxon>
        <taxon>Pezizomycotina</taxon>
        <taxon>Sordariomycetes</taxon>
        <taxon>Hypocreomycetidae</taxon>
        <taxon>Hypocreales</taxon>
        <taxon>Nectriaceae</taxon>
        <taxon>Fusarium</taxon>
        <taxon>Fusarium fujikuroi species complex</taxon>
    </lineage>
</organism>
<feature type="compositionally biased region" description="Basic and acidic residues" evidence="1">
    <location>
        <begin position="15"/>
        <end position="24"/>
    </location>
</feature>
<comment type="caution">
    <text evidence="2">The sequence shown here is derived from an EMBL/GenBank/DDBJ whole genome shotgun (WGS) entry which is preliminary data.</text>
</comment>
<evidence type="ECO:0000313" key="3">
    <source>
        <dbReference type="Proteomes" id="UP000562682"/>
    </source>
</evidence>